<dbReference type="OrthoDB" id="9810191at2"/>
<keyword evidence="13" id="KW-1185">Reference proteome</keyword>
<keyword evidence="5 10" id="KW-0547">Nucleotide-binding</keyword>
<dbReference type="PRINTS" id="PR01041">
    <property type="entry name" value="TRNASYNTHMET"/>
</dbReference>
<dbReference type="SUPFAM" id="SSF47323">
    <property type="entry name" value="Anticodon-binding domain of a subclass of class I aminoacyl-tRNA synthetases"/>
    <property type="match status" value="1"/>
</dbReference>
<protein>
    <recommendedName>
        <fullName evidence="3">Methionine--tRNA ligase</fullName>
        <ecNumber evidence="2">6.1.1.10</ecNumber>
    </recommendedName>
    <alternativeName>
        <fullName evidence="9">Methionyl-tRNA synthetase</fullName>
    </alternativeName>
</protein>
<dbReference type="EC" id="6.1.1.10" evidence="2"/>
<evidence type="ECO:0000256" key="8">
    <source>
        <dbReference type="ARBA" id="ARBA00023146"/>
    </source>
</evidence>
<dbReference type="InterPro" id="IPR014729">
    <property type="entry name" value="Rossmann-like_a/b/a_fold"/>
</dbReference>
<evidence type="ECO:0000256" key="2">
    <source>
        <dbReference type="ARBA" id="ARBA00012838"/>
    </source>
</evidence>
<comment type="function">
    <text evidence="1">Is required not only for elongation of protein synthesis but also for the initiation of all mRNA translation through initiator tRNA(fMet) aminoacylation.</text>
</comment>
<dbReference type="RefSeq" id="WP_142035549.1">
    <property type="nucleotide sequence ID" value="NZ_JBHTGS010000001.1"/>
</dbReference>
<accession>A0A543ASI1</accession>
<dbReference type="Gene3D" id="2.170.220.10">
    <property type="match status" value="1"/>
</dbReference>
<dbReference type="InterPro" id="IPR033911">
    <property type="entry name" value="MetRS_core"/>
</dbReference>
<dbReference type="SUPFAM" id="SSF52374">
    <property type="entry name" value="Nucleotidylyl transferase"/>
    <property type="match status" value="1"/>
</dbReference>
<feature type="domain" description="Methionyl/Leucyl tRNA synthetase" evidence="11">
    <location>
        <begin position="5"/>
        <end position="147"/>
    </location>
</feature>
<evidence type="ECO:0000256" key="1">
    <source>
        <dbReference type="ARBA" id="ARBA00003314"/>
    </source>
</evidence>
<evidence type="ECO:0000256" key="4">
    <source>
        <dbReference type="ARBA" id="ARBA00022598"/>
    </source>
</evidence>
<comment type="similarity">
    <text evidence="10">Belongs to the class-I aminoacyl-tRNA synthetase family.</text>
</comment>
<dbReference type="PANTHER" id="PTHR43326">
    <property type="entry name" value="METHIONYL-TRNA SYNTHETASE"/>
    <property type="match status" value="1"/>
</dbReference>
<name>A0A543ASI1_9ACTN</name>
<evidence type="ECO:0000256" key="7">
    <source>
        <dbReference type="ARBA" id="ARBA00022917"/>
    </source>
</evidence>
<dbReference type="GO" id="GO:0005524">
    <property type="term" value="F:ATP binding"/>
    <property type="evidence" value="ECO:0007669"/>
    <property type="project" value="UniProtKB-KW"/>
</dbReference>
<evidence type="ECO:0000256" key="10">
    <source>
        <dbReference type="RuleBase" id="RU363039"/>
    </source>
</evidence>
<evidence type="ECO:0000313" key="12">
    <source>
        <dbReference type="EMBL" id="TQL75537.1"/>
    </source>
</evidence>
<dbReference type="InterPro" id="IPR041872">
    <property type="entry name" value="Anticodon_Met"/>
</dbReference>
<gene>
    <name evidence="12" type="ORF">FB566_1044</name>
</gene>
<dbReference type="Gene3D" id="1.10.730.10">
    <property type="entry name" value="Isoleucyl-tRNA Synthetase, Domain 1"/>
    <property type="match status" value="1"/>
</dbReference>
<dbReference type="InterPro" id="IPR015413">
    <property type="entry name" value="Methionyl/Leucyl_tRNA_Synth"/>
</dbReference>
<comment type="caution">
    <text evidence="12">The sequence shown here is derived from an EMBL/GenBank/DDBJ whole genome shotgun (WGS) entry which is preliminary data.</text>
</comment>
<sequence>MSRFYITTAIPYVNSTPHIGFALELVQADALARHRRHRGDQVRFLTGTDDNSLKNVQAAQAEGIDTGELVTRNAGHFEALRGPFELSFDDFIRTGSDPRHAPGAARLWDAAVTAGDLYKQPYRGRYCVGCEQFYSDDELIDGRCPEHGTIPQPVEEDNWFFRLSRYAGRLRELIASDTVRIRPEVRRNEVLGFIDSGLSDFSVSRSAERSHGWGVPVPGDPSQVMYVWFDALSNYITALDYATTGEAFQRWWSDADQRVHVIGKGIIRFHAVYWLAMLLSAGLRLPSQILVHDYLTAGGRKIGKSLGNSVDPVALVEQYGGDAVRWWLLREVPPVGDTDFTVDRLVNRANEDLANGLGNLVNRVTSMVHKYRAGRVPPLDDQARERLRATEDRVAEAVDRAMADYDLRGAASAVWEPVDEANRFVQDSRPWELAKAERAGDAEAGRRLDEVLARLVADCRLVGRELRPFLPHLAEQVTAACTGDPLPTATPVFPRLGVD</sequence>
<dbReference type="AlphaFoldDB" id="A0A543ASI1"/>
<dbReference type="InterPro" id="IPR023457">
    <property type="entry name" value="Met-tRNA_synth_2"/>
</dbReference>
<evidence type="ECO:0000313" key="13">
    <source>
        <dbReference type="Proteomes" id="UP000317043"/>
    </source>
</evidence>
<dbReference type="GO" id="GO:0004825">
    <property type="term" value="F:methionine-tRNA ligase activity"/>
    <property type="evidence" value="ECO:0007669"/>
    <property type="project" value="UniProtKB-EC"/>
</dbReference>
<keyword evidence="4 10" id="KW-0436">Ligase</keyword>
<dbReference type="PANTHER" id="PTHR43326:SF1">
    <property type="entry name" value="METHIONINE--TRNA LIGASE, MITOCHONDRIAL"/>
    <property type="match status" value="1"/>
</dbReference>
<dbReference type="EMBL" id="VFOW01000001">
    <property type="protein sequence ID" value="TQL75537.1"/>
    <property type="molecule type" value="Genomic_DNA"/>
</dbReference>
<evidence type="ECO:0000259" key="11">
    <source>
        <dbReference type="Pfam" id="PF09334"/>
    </source>
</evidence>
<dbReference type="Gene3D" id="3.40.50.620">
    <property type="entry name" value="HUPs"/>
    <property type="match status" value="1"/>
</dbReference>
<dbReference type="FunCoup" id="A0A543ASI1">
    <property type="interactions" value="391"/>
</dbReference>
<dbReference type="InParanoid" id="A0A543ASI1"/>
<dbReference type="GO" id="GO:0006431">
    <property type="term" value="P:methionyl-tRNA aminoacylation"/>
    <property type="evidence" value="ECO:0007669"/>
    <property type="project" value="InterPro"/>
</dbReference>
<evidence type="ECO:0000256" key="9">
    <source>
        <dbReference type="ARBA" id="ARBA00030904"/>
    </source>
</evidence>
<proteinExistence type="inferred from homology"/>
<reference evidence="12 13" key="1">
    <citation type="submission" date="2019-06" db="EMBL/GenBank/DDBJ databases">
        <title>Sequencing the genomes of 1000 actinobacteria strains.</title>
        <authorList>
            <person name="Klenk H.-P."/>
        </authorList>
    </citation>
    <scope>NUCLEOTIDE SEQUENCE [LARGE SCALE GENOMIC DNA]</scope>
    <source>
        <strain evidence="12 13">DSM 45928</strain>
    </source>
</reference>
<dbReference type="CDD" id="cd07957">
    <property type="entry name" value="Anticodon_Ia_Met"/>
    <property type="match status" value="1"/>
</dbReference>
<evidence type="ECO:0000256" key="5">
    <source>
        <dbReference type="ARBA" id="ARBA00022741"/>
    </source>
</evidence>
<dbReference type="InterPro" id="IPR014758">
    <property type="entry name" value="Met-tRNA_synth"/>
</dbReference>
<keyword evidence="7 10" id="KW-0648">Protein biosynthesis</keyword>
<keyword evidence="8 10" id="KW-0030">Aminoacyl-tRNA synthetase</keyword>
<dbReference type="Pfam" id="PF09334">
    <property type="entry name" value="tRNA-synt_1g"/>
    <property type="match status" value="2"/>
</dbReference>
<dbReference type="NCBIfam" id="TIGR00398">
    <property type="entry name" value="metG"/>
    <property type="match status" value="1"/>
</dbReference>
<dbReference type="CDD" id="cd00814">
    <property type="entry name" value="MetRS_core"/>
    <property type="match status" value="1"/>
</dbReference>
<dbReference type="InterPro" id="IPR009080">
    <property type="entry name" value="tRNAsynth_Ia_anticodon-bd"/>
</dbReference>
<dbReference type="Proteomes" id="UP000317043">
    <property type="component" value="Unassembled WGS sequence"/>
</dbReference>
<evidence type="ECO:0000256" key="6">
    <source>
        <dbReference type="ARBA" id="ARBA00022840"/>
    </source>
</evidence>
<evidence type="ECO:0000256" key="3">
    <source>
        <dbReference type="ARBA" id="ARBA00018753"/>
    </source>
</evidence>
<organism evidence="12 13">
    <name type="scientific">Stackebrandtia endophytica</name>
    <dbReference type="NCBI Taxonomy" id="1496996"/>
    <lineage>
        <taxon>Bacteria</taxon>
        <taxon>Bacillati</taxon>
        <taxon>Actinomycetota</taxon>
        <taxon>Actinomycetes</taxon>
        <taxon>Glycomycetales</taxon>
        <taxon>Glycomycetaceae</taxon>
        <taxon>Stackebrandtia</taxon>
    </lineage>
</organism>
<keyword evidence="6 10" id="KW-0067">ATP-binding</keyword>
<feature type="domain" description="Methionyl/Leucyl tRNA synthetase" evidence="11">
    <location>
        <begin position="150"/>
        <end position="364"/>
    </location>
</feature>